<feature type="compositionally biased region" description="Gly residues" evidence="3">
    <location>
        <begin position="429"/>
        <end position="438"/>
    </location>
</feature>
<keyword evidence="4" id="KW-0732">Signal</keyword>
<dbReference type="InterPro" id="IPR057246">
    <property type="entry name" value="CARBOXYPEPT_ZN_1"/>
</dbReference>
<keyword evidence="8" id="KW-1185">Reference proteome</keyword>
<dbReference type="PRINTS" id="PR00765">
    <property type="entry name" value="CRBOXYPTASEA"/>
</dbReference>
<organism evidence="7 8">
    <name type="scientific">Chloropicon primus</name>
    <dbReference type="NCBI Taxonomy" id="1764295"/>
    <lineage>
        <taxon>Eukaryota</taxon>
        <taxon>Viridiplantae</taxon>
        <taxon>Chlorophyta</taxon>
        <taxon>Chloropicophyceae</taxon>
        <taxon>Chloropicales</taxon>
        <taxon>Chloropicaceae</taxon>
        <taxon>Chloropicon</taxon>
    </lineage>
</organism>
<feature type="active site" description="Proton donor/acceptor" evidence="2">
    <location>
        <position position="306"/>
    </location>
</feature>
<dbReference type="Pfam" id="PF00246">
    <property type="entry name" value="Peptidase_M14"/>
    <property type="match status" value="1"/>
</dbReference>
<reference evidence="6" key="2">
    <citation type="submission" date="2021-01" db="EMBL/GenBank/DDBJ databases">
        <authorList>
            <person name="Corre E."/>
            <person name="Pelletier E."/>
            <person name="Niang G."/>
            <person name="Scheremetjew M."/>
            <person name="Finn R."/>
            <person name="Kale V."/>
            <person name="Holt S."/>
            <person name="Cochrane G."/>
            <person name="Meng A."/>
            <person name="Brown T."/>
            <person name="Cohen L."/>
        </authorList>
    </citation>
    <scope>NUCLEOTIDE SEQUENCE</scope>
    <source>
        <strain evidence="6">CCMP1205</strain>
    </source>
</reference>
<evidence type="ECO:0000256" key="1">
    <source>
        <dbReference type="ARBA" id="ARBA00005988"/>
    </source>
</evidence>
<dbReference type="InterPro" id="IPR050753">
    <property type="entry name" value="Peptidase_M14_domain"/>
</dbReference>
<dbReference type="Proteomes" id="UP000316726">
    <property type="component" value="Chromosome 1"/>
</dbReference>
<evidence type="ECO:0000256" key="3">
    <source>
        <dbReference type="SAM" id="MobiDB-lite"/>
    </source>
</evidence>
<evidence type="ECO:0000256" key="4">
    <source>
        <dbReference type="SAM" id="SignalP"/>
    </source>
</evidence>
<keyword evidence="7" id="KW-0378">Hydrolase</keyword>
<dbReference type="GO" id="GO:0005615">
    <property type="term" value="C:extracellular space"/>
    <property type="evidence" value="ECO:0007669"/>
    <property type="project" value="TreeGrafter"/>
</dbReference>
<dbReference type="GO" id="GO:0004181">
    <property type="term" value="F:metallocarboxypeptidase activity"/>
    <property type="evidence" value="ECO:0007669"/>
    <property type="project" value="InterPro"/>
</dbReference>
<dbReference type="GO" id="GO:0008270">
    <property type="term" value="F:zinc ion binding"/>
    <property type="evidence" value="ECO:0007669"/>
    <property type="project" value="InterPro"/>
</dbReference>
<dbReference type="InterPro" id="IPR000834">
    <property type="entry name" value="Peptidase_M14"/>
</dbReference>
<dbReference type="GO" id="GO:0016485">
    <property type="term" value="P:protein processing"/>
    <property type="evidence" value="ECO:0007669"/>
    <property type="project" value="TreeGrafter"/>
</dbReference>
<reference evidence="7 8" key="1">
    <citation type="submission" date="2018-07" db="EMBL/GenBank/DDBJ databases">
        <title>The complete nuclear genome of the prasinophyte Chloropicon primus (CCMP1205).</title>
        <authorList>
            <person name="Pombert J.-F."/>
            <person name="Otis C."/>
            <person name="Turmel M."/>
            <person name="Lemieux C."/>
        </authorList>
    </citation>
    <scope>NUCLEOTIDE SEQUENCE [LARGE SCALE GENOMIC DNA]</scope>
    <source>
        <strain evidence="7 8">CCMP1205</strain>
    </source>
</reference>
<dbReference type="PROSITE" id="PS00132">
    <property type="entry name" value="CARBOXYPEPT_ZN_1"/>
    <property type="match status" value="1"/>
</dbReference>
<feature type="domain" description="Peptidase M14" evidence="5">
    <location>
        <begin position="40"/>
        <end position="336"/>
    </location>
</feature>
<dbReference type="PANTHER" id="PTHR11532">
    <property type="entry name" value="PROTEASE M14 CARBOXYPEPTIDASE"/>
    <property type="match status" value="1"/>
</dbReference>
<dbReference type="Gene3D" id="3.40.630.10">
    <property type="entry name" value="Zn peptidases"/>
    <property type="match status" value="1"/>
</dbReference>
<evidence type="ECO:0000313" key="6">
    <source>
        <dbReference type="EMBL" id="CAD9713623.1"/>
    </source>
</evidence>
<proteinExistence type="inferred from homology"/>
<accession>A0A5B8MFK5</accession>
<dbReference type="EMBL" id="CP031034">
    <property type="protein sequence ID" value="QDZ18102.1"/>
    <property type="molecule type" value="Genomic_DNA"/>
</dbReference>
<gene>
    <name evidence="7" type="ORF">A3770_01p06200</name>
    <name evidence="6" type="ORF">CPRI1469_LOCUS2475</name>
</gene>
<dbReference type="EMBL" id="HBHL01003938">
    <property type="protein sequence ID" value="CAD9713623.1"/>
    <property type="molecule type" value="Transcribed_RNA"/>
</dbReference>
<feature type="compositionally biased region" description="Basic and acidic residues" evidence="3">
    <location>
        <begin position="410"/>
        <end position="423"/>
    </location>
</feature>
<dbReference type="AlphaFoldDB" id="A0A5B8MFK5"/>
<keyword evidence="7" id="KW-0645">Protease</keyword>
<comment type="similarity">
    <text evidence="1 2">Belongs to the peptidase M14 family.</text>
</comment>
<feature type="chain" id="PRO_5035574576" evidence="4">
    <location>
        <begin position="27"/>
        <end position="527"/>
    </location>
</feature>
<dbReference type="PROSITE" id="PS52035">
    <property type="entry name" value="PEPTIDASE_M14"/>
    <property type="match status" value="1"/>
</dbReference>
<evidence type="ECO:0000259" key="5">
    <source>
        <dbReference type="PROSITE" id="PS52035"/>
    </source>
</evidence>
<dbReference type="SMART" id="SM00631">
    <property type="entry name" value="Zn_pept"/>
    <property type="match status" value="1"/>
</dbReference>
<evidence type="ECO:0000313" key="8">
    <source>
        <dbReference type="Proteomes" id="UP000316726"/>
    </source>
</evidence>
<dbReference type="OrthoDB" id="10249045at2759"/>
<evidence type="ECO:0000256" key="2">
    <source>
        <dbReference type="PROSITE-ProRule" id="PRU01379"/>
    </source>
</evidence>
<keyword evidence="7" id="KW-0121">Carboxypeptidase</keyword>
<protein>
    <submittedName>
        <fullName evidence="7">Carboxypeptidase A metalloprotease</fullName>
    </submittedName>
</protein>
<sequence>MRSGTSSQRLVGTLLVLNLLVATCSGESAVPLPTDSERWTYWSNDQIGEFVRQMQAKNPKHCKAYNVGQSVLGKQMWSLTVSTKPDAFPRPGVSPSSLSPSFLFIGGVHGDEPVGRQLMIYLAEELCLGAGRSDADPEIGAILAGGTVHLLFAMNPDGFDLRKRGNANDVDLNRNFPDPIKEPRFPELTGKEEPETIALMNYIDLLGNSLVGATHLHGGALVMVVPFDGNRDGTRSPNPTPDNELYLYLAKRYVEVQPEMAASTGIGADEGLFQNGIIQGSSWYPLWGGLQDFFYLKNKVYFTTVEMSDNKWPSQSTLPSLWSQHRPSMYAYMKAHLEQGLTVQVDFPPGSKEESVLVRMLNPEMGSPVEFRSKTTHSVHYPVPAGNYSLRVEWRSQEVSEGVTLAGEVRPGERTTLRAEKPSEPPTSAGGGARGGGAAAPRGEGAQSRMRRGGSGKGGVAVSAVENTSTTPGPNEPKPTMFPYVKLFSGIVIMGLPCLGYRYRSSFARGRASRSHLRSRRGLSHVV</sequence>
<keyword evidence="7" id="KW-0482">Metalloprotease</keyword>
<dbReference type="PANTHER" id="PTHR11532:SF57">
    <property type="entry name" value="CARBOXYPEPTIDASE D, B"/>
    <property type="match status" value="1"/>
</dbReference>
<dbReference type="GO" id="GO:0006518">
    <property type="term" value="P:peptide metabolic process"/>
    <property type="evidence" value="ECO:0007669"/>
    <property type="project" value="TreeGrafter"/>
</dbReference>
<dbReference type="SUPFAM" id="SSF53187">
    <property type="entry name" value="Zn-dependent exopeptidases"/>
    <property type="match status" value="1"/>
</dbReference>
<feature type="region of interest" description="Disordered" evidence="3">
    <location>
        <begin position="400"/>
        <end position="479"/>
    </location>
</feature>
<feature type="signal peptide" evidence="4">
    <location>
        <begin position="1"/>
        <end position="26"/>
    </location>
</feature>
<dbReference type="STRING" id="1764295.A0A5B8MFK5"/>
<evidence type="ECO:0000313" key="7">
    <source>
        <dbReference type="EMBL" id="QDZ18102.1"/>
    </source>
</evidence>
<feature type="compositionally biased region" description="Low complexity" evidence="3">
    <location>
        <begin position="439"/>
        <end position="448"/>
    </location>
</feature>
<name>A0A5B8MFK5_9CHLO</name>